<dbReference type="AlphaFoldDB" id="A0A142EPT3"/>
<feature type="domain" description="Pyridoxamine 5'-phosphate oxidase N-terminal" evidence="10">
    <location>
        <begin position="33"/>
        <end position="157"/>
    </location>
</feature>
<feature type="binding site" evidence="7 8">
    <location>
        <position position="121"/>
    </location>
    <ligand>
        <name>substrate</name>
    </ligand>
</feature>
<feature type="binding site" evidence="7 9">
    <location>
        <position position="183"/>
    </location>
    <ligand>
        <name>FMN</name>
        <dbReference type="ChEBI" id="CHEBI:58210"/>
    </ligand>
</feature>
<dbReference type="Proteomes" id="UP000073816">
    <property type="component" value="Chromosome"/>
</dbReference>
<evidence type="ECO:0000313" key="12">
    <source>
        <dbReference type="EMBL" id="AMQ57138.1"/>
    </source>
</evidence>
<gene>
    <name evidence="7" type="primary">pdxH</name>
    <name evidence="12" type="ORF">AO498_11880</name>
</gene>
<evidence type="ECO:0000256" key="6">
    <source>
        <dbReference type="ARBA" id="ARBA00023096"/>
    </source>
</evidence>
<feature type="binding site" evidence="7 8">
    <location>
        <position position="65"/>
    </location>
    <ligand>
        <name>substrate</name>
    </ligand>
</feature>
<dbReference type="UniPathway" id="UPA01068">
    <property type="reaction ID" value="UER00304"/>
</dbReference>
<comment type="pathway">
    <text evidence="7">Cofactor metabolism; pyridoxal 5'-phosphate salvage; pyridoxal 5'-phosphate from pyridoxamine 5'-phosphate: step 1/1.</text>
</comment>
<feature type="binding site" evidence="7 9">
    <location>
        <position position="193"/>
    </location>
    <ligand>
        <name>FMN</name>
        <dbReference type="ChEBI" id="CHEBI:58210"/>
    </ligand>
</feature>
<dbReference type="GO" id="GO:0004733">
    <property type="term" value="F:pyridoxamine phosphate oxidase activity"/>
    <property type="evidence" value="ECO:0007669"/>
    <property type="project" value="UniProtKB-UniRule"/>
</dbReference>
<name>A0A142EPT3_9BACT</name>
<evidence type="ECO:0000256" key="1">
    <source>
        <dbReference type="ARBA" id="ARBA00007301"/>
    </source>
</evidence>
<evidence type="ECO:0000256" key="8">
    <source>
        <dbReference type="PIRSR" id="PIRSR000190-1"/>
    </source>
</evidence>
<reference evidence="13" key="1">
    <citation type="submission" date="2015-09" db="EMBL/GenBank/DDBJ databases">
        <title>Complete sequence of Algoriphagus sp. M8-2.</title>
        <authorList>
            <person name="Shintani M."/>
        </authorList>
    </citation>
    <scope>NUCLEOTIDE SEQUENCE [LARGE SCALE GENOMIC DNA]</scope>
    <source>
        <strain evidence="13">M8-2</strain>
    </source>
</reference>
<keyword evidence="6 7" id="KW-0664">Pyridoxine biosynthesis</keyword>
<accession>A0A142EPT3</accession>
<dbReference type="InterPro" id="IPR019576">
    <property type="entry name" value="Pyridoxamine_oxidase_dimer_C"/>
</dbReference>
<keyword evidence="5 7" id="KW-0560">Oxidoreductase</keyword>
<dbReference type="RefSeq" id="WP_067547828.1">
    <property type="nucleotide sequence ID" value="NZ_CP012836.1"/>
</dbReference>
<feature type="binding site" evidence="7 9">
    <location>
        <begin position="74"/>
        <end position="75"/>
    </location>
    <ligand>
        <name>FMN</name>
        <dbReference type="ChEBI" id="CHEBI:58210"/>
    </ligand>
</feature>
<evidence type="ECO:0000259" key="11">
    <source>
        <dbReference type="Pfam" id="PF10590"/>
    </source>
</evidence>
<comment type="subunit">
    <text evidence="2 7">Homodimer.</text>
</comment>
<feature type="binding site" evidence="7 8">
    <location>
        <position position="129"/>
    </location>
    <ligand>
        <name>substrate</name>
    </ligand>
</feature>
<feature type="binding site" evidence="7 9">
    <location>
        <position position="81"/>
    </location>
    <ligand>
        <name>FMN</name>
        <dbReference type="ChEBI" id="CHEBI:58210"/>
    </ligand>
</feature>
<evidence type="ECO:0000256" key="9">
    <source>
        <dbReference type="PIRSR" id="PIRSR000190-2"/>
    </source>
</evidence>
<dbReference type="PANTHER" id="PTHR10851:SF0">
    <property type="entry name" value="PYRIDOXINE-5'-PHOSPHATE OXIDASE"/>
    <property type="match status" value="1"/>
</dbReference>
<evidence type="ECO:0000313" key="13">
    <source>
        <dbReference type="Proteomes" id="UP000073816"/>
    </source>
</evidence>
<dbReference type="GO" id="GO:0010181">
    <property type="term" value="F:FMN binding"/>
    <property type="evidence" value="ECO:0007669"/>
    <property type="project" value="UniProtKB-UniRule"/>
</dbReference>
<dbReference type="HAMAP" id="MF_01629">
    <property type="entry name" value="PdxH"/>
    <property type="match status" value="1"/>
</dbReference>
<feature type="binding site" evidence="7 8">
    <location>
        <begin position="189"/>
        <end position="191"/>
    </location>
    <ligand>
        <name>substrate</name>
    </ligand>
</feature>
<dbReference type="GO" id="GO:0008615">
    <property type="term" value="P:pyridoxine biosynthetic process"/>
    <property type="evidence" value="ECO:0007669"/>
    <property type="project" value="UniProtKB-UniRule"/>
</dbReference>
<dbReference type="PANTHER" id="PTHR10851">
    <property type="entry name" value="PYRIDOXINE-5-PHOSPHATE OXIDASE"/>
    <property type="match status" value="1"/>
</dbReference>
<evidence type="ECO:0000259" key="10">
    <source>
        <dbReference type="Pfam" id="PF01243"/>
    </source>
</evidence>
<evidence type="ECO:0000256" key="2">
    <source>
        <dbReference type="ARBA" id="ARBA00011738"/>
    </source>
</evidence>
<dbReference type="STRING" id="1727163.AO498_11880"/>
<feature type="binding site" evidence="8">
    <location>
        <begin position="7"/>
        <end position="10"/>
    </location>
    <ligand>
        <name>substrate</name>
    </ligand>
</feature>
<dbReference type="Gene3D" id="2.30.110.10">
    <property type="entry name" value="Electron Transport, Fmn-binding Protein, Chain A"/>
    <property type="match status" value="1"/>
</dbReference>
<comment type="cofactor">
    <cofactor evidence="7 9">
        <name>FMN</name>
        <dbReference type="ChEBI" id="CHEBI:58210"/>
    </cofactor>
    <text evidence="7 9">Binds 1 FMN per subunit.</text>
</comment>
<proteinExistence type="inferred from homology"/>
<dbReference type="InterPro" id="IPR019740">
    <property type="entry name" value="Pyridox_Oxase_CS"/>
</dbReference>
<comment type="catalytic activity">
    <reaction evidence="7">
        <text>pyridoxamine 5'-phosphate + O2 + H2O = pyridoxal 5'-phosphate + H2O2 + NH4(+)</text>
        <dbReference type="Rhea" id="RHEA:15817"/>
        <dbReference type="ChEBI" id="CHEBI:15377"/>
        <dbReference type="ChEBI" id="CHEBI:15379"/>
        <dbReference type="ChEBI" id="CHEBI:16240"/>
        <dbReference type="ChEBI" id="CHEBI:28938"/>
        <dbReference type="ChEBI" id="CHEBI:58451"/>
        <dbReference type="ChEBI" id="CHEBI:597326"/>
        <dbReference type="EC" id="1.4.3.5"/>
    </reaction>
</comment>
<comment type="caution">
    <text evidence="7">Lacks conserved residue(s) required for the propagation of feature annotation.</text>
</comment>
<dbReference type="FunFam" id="2.30.110.10:FF:000020">
    <property type="entry name" value="PNPO isoform 11"/>
    <property type="match status" value="1"/>
</dbReference>
<dbReference type="EC" id="1.4.3.5" evidence="7"/>
<dbReference type="SUPFAM" id="SSF50475">
    <property type="entry name" value="FMN-binding split barrel"/>
    <property type="match status" value="1"/>
</dbReference>
<comment type="pathway">
    <text evidence="7">Cofactor metabolism; pyridoxal 5'-phosphate salvage; pyridoxal 5'-phosphate from pyridoxine 5'-phosphate: step 1/1.</text>
</comment>
<dbReference type="Pfam" id="PF01243">
    <property type="entry name" value="PNPOx_N"/>
    <property type="match status" value="1"/>
</dbReference>
<reference evidence="12 13" key="2">
    <citation type="journal article" date="2016" name="Genome Announc.">
        <title>Complete Genome Sequence of Algoriphagus sp. Strain M8-2, Isolated from a Brackish Lake.</title>
        <authorList>
            <person name="Muraguchi Y."/>
            <person name="Kushimoto K."/>
            <person name="Ohtsubo Y."/>
            <person name="Suzuki T."/>
            <person name="Dohra H."/>
            <person name="Kimbara K."/>
            <person name="Shintani M."/>
        </authorList>
    </citation>
    <scope>NUCLEOTIDE SEQUENCE [LARGE SCALE GENOMIC DNA]</scope>
    <source>
        <strain evidence="12 13">M8-2</strain>
    </source>
</reference>
<dbReference type="KEGG" id="alm:AO498_11880"/>
<dbReference type="OrthoDB" id="9780392at2"/>
<dbReference type="PIRSF" id="PIRSF000190">
    <property type="entry name" value="Pyd_amn-ph_oxd"/>
    <property type="match status" value="1"/>
</dbReference>
<dbReference type="PATRIC" id="fig|1727163.4.peg.2486"/>
<dbReference type="NCBIfam" id="NF004231">
    <property type="entry name" value="PRK05679.1"/>
    <property type="match status" value="1"/>
</dbReference>
<comment type="similarity">
    <text evidence="1 7">Belongs to the pyridoxamine 5'-phosphate oxidase family.</text>
</comment>
<sequence>MNLSEIRKEYTLKSLDIKDVSLDPLRQFSHWFQEAIDAEALEVNAMCLSTLGINGYPNGRIVLLKEVDHGFVFFTNYESEKGQEIAALPKASLTFFWAELERQVRISGDLEKISSAESDAYFFSRPLGSQIGAWTSPQSKAIPDRDFLEKRLHEMEQRFSEEKLSRPPHWGGYRLNPIQIEFWQGRPSRLHDRIRYEKSESENWIISRLAP</sequence>
<feature type="binding site" evidence="7 9">
    <location>
        <begin position="138"/>
        <end position="139"/>
    </location>
    <ligand>
        <name>FMN</name>
        <dbReference type="ChEBI" id="CHEBI:58210"/>
    </ligand>
</feature>
<dbReference type="Pfam" id="PF10590">
    <property type="entry name" value="PNP_phzG_C"/>
    <property type="match status" value="1"/>
</dbReference>
<feature type="domain" description="Pyridoxine 5'-phosphate oxidase dimerisation C-terminal" evidence="11">
    <location>
        <begin position="170"/>
        <end position="211"/>
    </location>
</feature>
<dbReference type="PROSITE" id="PS01064">
    <property type="entry name" value="PYRIDOX_OXIDASE"/>
    <property type="match status" value="1"/>
</dbReference>
<dbReference type="NCBIfam" id="TIGR00558">
    <property type="entry name" value="pdxH"/>
    <property type="match status" value="1"/>
</dbReference>
<comment type="catalytic activity">
    <reaction evidence="7">
        <text>pyridoxine 5'-phosphate + O2 = pyridoxal 5'-phosphate + H2O2</text>
        <dbReference type="Rhea" id="RHEA:15149"/>
        <dbReference type="ChEBI" id="CHEBI:15379"/>
        <dbReference type="ChEBI" id="CHEBI:16240"/>
        <dbReference type="ChEBI" id="CHEBI:58589"/>
        <dbReference type="ChEBI" id="CHEBI:597326"/>
        <dbReference type="EC" id="1.4.3.5"/>
    </reaction>
</comment>
<feature type="binding site" evidence="7 8">
    <location>
        <position position="125"/>
    </location>
    <ligand>
        <name>substrate</name>
    </ligand>
</feature>
<dbReference type="InterPro" id="IPR000659">
    <property type="entry name" value="Pyridox_Oxase"/>
</dbReference>
<organism evidence="12 13">
    <name type="scientific">Algoriphagus sanaruensis</name>
    <dbReference type="NCBI Taxonomy" id="1727163"/>
    <lineage>
        <taxon>Bacteria</taxon>
        <taxon>Pseudomonadati</taxon>
        <taxon>Bacteroidota</taxon>
        <taxon>Cytophagia</taxon>
        <taxon>Cytophagales</taxon>
        <taxon>Cyclobacteriaceae</taxon>
        <taxon>Algoriphagus</taxon>
    </lineage>
</organism>
<dbReference type="EMBL" id="CP012836">
    <property type="protein sequence ID" value="AMQ57138.1"/>
    <property type="molecule type" value="Genomic_DNA"/>
</dbReference>
<keyword evidence="4 7" id="KW-0288">FMN</keyword>
<evidence type="ECO:0000256" key="7">
    <source>
        <dbReference type="HAMAP-Rule" id="MF_01629"/>
    </source>
</evidence>
<evidence type="ECO:0000256" key="5">
    <source>
        <dbReference type="ARBA" id="ARBA00023002"/>
    </source>
</evidence>
<dbReference type="InterPro" id="IPR011576">
    <property type="entry name" value="Pyridox_Oxase_N"/>
</dbReference>
<feature type="binding site" evidence="7 9">
    <location>
        <begin position="60"/>
        <end position="65"/>
    </location>
    <ligand>
        <name>FMN</name>
        <dbReference type="ChEBI" id="CHEBI:58210"/>
    </ligand>
</feature>
<evidence type="ECO:0000256" key="4">
    <source>
        <dbReference type="ARBA" id="ARBA00022643"/>
    </source>
</evidence>
<keyword evidence="3 7" id="KW-0285">Flavoprotein</keyword>
<dbReference type="InterPro" id="IPR012349">
    <property type="entry name" value="Split_barrel_FMN-bd"/>
</dbReference>
<evidence type="ECO:0000256" key="3">
    <source>
        <dbReference type="ARBA" id="ARBA00022630"/>
    </source>
</evidence>
<comment type="function">
    <text evidence="7">Catalyzes the oxidation of either pyridoxine 5'-phosphate (PNP) or pyridoxamine 5'-phosphate (PMP) into pyridoxal 5'-phosphate (PLP).</text>
</comment>
<keyword evidence="13" id="KW-1185">Reference proteome</keyword>
<protein>
    <recommendedName>
        <fullName evidence="7">Pyridoxine/pyridoxamine 5'-phosphate oxidase</fullName>
        <ecNumber evidence="7">1.4.3.5</ecNumber>
    </recommendedName>
    <alternativeName>
        <fullName evidence="7">PNP/PMP oxidase</fullName>
        <shortName evidence="7">PNPOx</shortName>
    </alternativeName>
    <alternativeName>
        <fullName evidence="7">Pyridoxal 5'-phosphate synthase</fullName>
    </alternativeName>
</protein>
<feature type="binding site" evidence="7 9">
    <location>
        <position position="103"/>
    </location>
    <ligand>
        <name>FMN</name>
        <dbReference type="ChEBI" id="CHEBI:58210"/>
    </ligand>
</feature>